<dbReference type="SUPFAM" id="SSF48726">
    <property type="entry name" value="Immunoglobulin"/>
    <property type="match status" value="8"/>
</dbReference>
<dbReference type="Pfam" id="PF07686">
    <property type="entry name" value="V-set"/>
    <property type="match status" value="1"/>
</dbReference>
<evidence type="ECO:0000259" key="2">
    <source>
        <dbReference type="PROSITE" id="PS50835"/>
    </source>
</evidence>
<feature type="signal peptide" evidence="1">
    <location>
        <begin position="1"/>
        <end position="20"/>
    </location>
</feature>
<protein>
    <recommendedName>
        <fullName evidence="2">Ig-like domain-containing protein</fullName>
    </recommendedName>
</protein>
<sequence>MKKMSLRLILFCLCFWHLDGEFDDILTPVSVKEGDSVTLNSGLTEIMDDGLILWVCLNKFTLIAEINKRADSISVQDDALDGRFRDRLKLDKQTGSLTITNTTTEDTRFCQLHINRMKKIFFLTVYGVIGDEMKSVSVMEGDSVTLNSGLTDLTEIRDDDLIQWLFVDALIAFISKVTNVYTVFDNNGKFSNRLKLDHETGSLTITDIKVKHAGLYKLQINSVVKSFILTVNGGVANALMPVSVMEGDSVTLNTGLTEIQTDHLILWTFENKNTIIADVWLDRFSVYNDVLDGRFRNRLKLDKQTGSLTITDTRTQHAGYYELQTTRMMIVFSLKVYGVTDAVKSVSVLEGDSVTLNSGLTEIDVDVFQWVFINSLIAHINVKADHITIFDYNDGRFRDRLKLDKQTGSLTITDTRNAHSGLYELLNYREGKSWKFSLTVYASPPVPVISRDCSSSSSSSGSSKTKCSFLCSVVNVSHVTLSWYKGNSLLSSISVSDLSISLSLPLEVEYQDKNSYSCVLNNPISNQTTHLDITQLCQPCPVEVSVMEGDSVTINPDLTEIKDDNVIQWKFGPTTTIAEIIAEINKQTDSMTVYDDVLDERFRDRLKLDNQTGSLTITNTRHEHDGVYYAVINGAILSLQSFRVSVYSRLSIPVISSNSSQCSSSSSSSYCSLLCSVVHVSHVTLFWYKGNSLLSSISVSDLSISLSLPLEVEYQDKNSYSCVINNPISNQTQHLDISQLCHTCSGVFGDSDEVKSVSVSVMEGDSVTLNTDLTEIQTDYLIMWTFVPNNLLIVKLFRMSSTSYTYDVHTGRFGDRLKLDHQTGSLTITNTKTTDSGLYEVTTGRNRQIKYRFHVTVSGESQLHNNNRSSFLKYFTLIII</sequence>
<dbReference type="InterPro" id="IPR013783">
    <property type="entry name" value="Ig-like_fold"/>
</dbReference>
<dbReference type="PANTHER" id="PTHR21063:SF4">
    <property type="entry name" value="CD48 ANTIGEN-RELATED"/>
    <property type="match status" value="1"/>
</dbReference>
<dbReference type="SMART" id="SM00409">
    <property type="entry name" value="IG"/>
    <property type="match status" value="6"/>
</dbReference>
<feature type="chain" id="PRO_5034196674" description="Ig-like domain-containing protein" evidence="1">
    <location>
        <begin position="21"/>
        <end position="880"/>
    </location>
</feature>
<dbReference type="InterPro" id="IPR007110">
    <property type="entry name" value="Ig-like_dom"/>
</dbReference>
<evidence type="ECO:0000256" key="1">
    <source>
        <dbReference type="SAM" id="SignalP"/>
    </source>
</evidence>
<feature type="domain" description="Ig-like" evidence="2">
    <location>
        <begin position="444"/>
        <end position="534"/>
    </location>
</feature>
<dbReference type="PROSITE" id="PS50835">
    <property type="entry name" value="IG_LIKE"/>
    <property type="match status" value="2"/>
</dbReference>
<dbReference type="Proteomes" id="UP000694701">
    <property type="component" value="Unplaced"/>
</dbReference>
<dbReference type="InterPro" id="IPR036179">
    <property type="entry name" value="Ig-like_dom_sf"/>
</dbReference>
<dbReference type="InterPro" id="IPR003599">
    <property type="entry name" value="Ig_sub"/>
</dbReference>
<dbReference type="InterPro" id="IPR013106">
    <property type="entry name" value="Ig_V-set"/>
</dbReference>
<evidence type="ECO:0000313" key="4">
    <source>
        <dbReference type="Proteomes" id="UP000694701"/>
    </source>
</evidence>
<reference evidence="3" key="1">
    <citation type="submission" date="2025-08" db="UniProtKB">
        <authorList>
            <consortium name="Ensembl"/>
        </authorList>
    </citation>
    <scope>IDENTIFICATION</scope>
</reference>
<organism evidence="3 4">
    <name type="scientific">Cyprinus carpio</name>
    <name type="common">Common carp</name>
    <dbReference type="NCBI Taxonomy" id="7962"/>
    <lineage>
        <taxon>Eukaryota</taxon>
        <taxon>Metazoa</taxon>
        <taxon>Chordata</taxon>
        <taxon>Craniata</taxon>
        <taxon>Vertebrata</taxon>
        <taxon>Euteleostomi</taxon>
        <taxon>Actinopterygii</taxon>
        <taxon>Neopterygii</taxon>
        <taxon>Teleostei</taxon>
        <taxon>Ostariophysi</taxon>
        <taxon>Cypriniformes</taxon>
        <taxon>Cyprinidae</taxon>
        <taxon>Cyprininae</taxon>
        <taxon>Cyprinus</taxon>
    </lineage>
</organism>
<feature type="domain" description="Ig-like" evidence="2">
    <location>
        <begin position="653"/>
        <end position="738"/>
    </location>
</feature>
<dbReference type="AlphaFoldDB" id="A0A8C2FN47"/>
<keyword evidence="1" id="KW-0732">Signal</keyword>
<dbReference type="Gene3D" id="2.60.40.10">
    <property type="entry name" value="Immunoglobulins"/>
    <property type="match status" value="8"/>
</dbReference>
<dbReference type="Ensembl" id="ENSCCRT00020061584.1">
    <property type="protein sequence ID" value="ENSCCRP00020055904.1"/>
    <property type="gene ID" value="ENSCCRG00020026335.1"/>
</dbReference>
<evidence type="ECO:0000313" key="3">
    <source>
        <dbReference type="Ensembl" id="ENSCCRP00020055904.1"/>
    </source>
</evidence>
<proteinExistence type="predicted"/>
<accession>A0A8C2FN47</accession>
<dbReference type="PANTHER" id="PTHR21063">
    <property type="entry name" value="LFA-3"/>
    <property type="match status" value="1"/>
</dbReference>
<name>A0A8C2FN47_CYPCA</name>